<dbReference type="RefSeq" id="WP_161817571.1">
    <property type="nucleotide sequence ID" value="NZ_JAACJS010000004.1"/>
</dbReference>
<evidence type="ECO:0000313" key="1">
    <source>
        <dbReference type="EMBL" id="NCI49240.1"/>
    </source>
</evidence>
<dbReference type="SUPFAM" id="SSF50939">
    <property type="entry name" value="Sialidases"/>
    <property type="match status" value="1"/>
</dbReference>
<keyword evidence="2" id="KW-1185">Reference proteome</keyword>
<gene>
    <name evidence="1" type="ORF">GWC95_04845</name>
</gene>
<organism evidence="1 2">
    <name type="scientific">Sediminibacterium roseum</name>
    <dbReference type="NCBI Taxonomy" id="1978412"/>
    <lineage>
        <taxon>Bacteria</taxon>
        <taxon>Pseudomonadati</taxon>
        <taxon>Bacteroidota</taxon>
        <taxon>Chitinophagia</taxon>
        <taxon>Chitinophagales</taxon>
        <taxon>Chitinophagaceae</taxon>
        <taxon>Sediminibacterium</taxon>
    </lineage>
</organism>
<dbReference type="Proteomes" id="UP000753802">
    <property type="component" value="Unassembled WGS sequence"/>
</dbReference>
<dbReference type="EMBL" id="JAACJS010000004">
    <property type="protein sequence ID" value="NCI49240.1"/>
    <property type="molecule type" value="Genomic_DNA"/>
</dbReference>
<name>A0ABW9ZQ91_9BACT</name>
<comment type="caution">
    <text evidence="1">The sequence shown here is derived from an EMBL/GenBank/DDBJ whole genome shotgun (WGS) entry which is preliminary data.</text>
</comment>
<protein>
    <recommendedName>
        <fullName evidence="3">BNR repeat-like domain-containing protein</fullName>
    </recommendedName>
</protein>
<reference evidence="1 2" key="1">
    <citation type="submission" date="2020-01" db="EMBL/GenBank/DDBJ databases">
        <title>Genome analysis.</title>
        <authorList>
            <person name="Wu S."/>
            <person name="Wang G."/>
        </authorList>
    </citation>
    <scope>NUCLEOTIDE SEQUENCE [LARGE SCALE GENOMIC DNA]</scope>
    <source>
        <strain evidence="1 2">SYL130</strain>
    </source>
</reference>
<dbReference type="InterPro" id="IPR036278">
    <property type="entry name" value="Sialidase_sf"/>
</dbReference>
<accession>A0ABW9ZQ91</accession>
<proteinExistence type="predicted"/>
<evidence type="ECO:0008006" key="3">
    <source>
        <dbReference type="Google" id="ProtNLM"/>
    </source>
</evidence>
<evidence type="ECO:0000313" key="2">
    <source>
        <dbReference type="Proteomes" id="UP000753802"/>
    </source>
</evidence>
<sequence>MKKLMLFQYFLITISLSISWKAPDSGVIGAGTQPQISVDPKGVMRVVFGRNDSIFCATSVNQGTTFSIPVLVGKVTGMHLGMSRGPQIASSATTSLITAMDKAGDIHFFQLDNNKSAWISKGYVNDLRSSAPEGLMGLAADKNDHYYAVWLDTRLEKKNNIYFSYLNPTQKAWSKNTLIYQSPDGHVCECCKPNITVKNNQVAIMFRNWISGSRDMYLLQSTNAGRNFRPVQKLGEGTWPLKACPMDGGGLVIDNKGGIQTTWQRQGVVYTCRPGEPEIKRVDGRGPAITYNPKNDKWLITYQEGESAKIISSEGEEMTTVRGSFLKAFVLNKDKVFYVWEFNKLILFKQPKLSE</sequence>